<dbReference type="GO" id="GO:0005886">
    <property type="term" value="C:plasma membrane"/>
    <property type="evidence" value="ECO:0007669"/>
    <property type="project" value="UniProtKB-SubCell"/>
</dbReference>
<dbReference type="InterPro" id="IPR007387">
    <property type="entry name" value="TRAP_DctQ"/>
</dbReference>
<comment type="subcellular location">
    <subcellularLocation>
        <location evidence="1">Cell inner membrane</location>
        <topology evidence="1">Multi-pass membrane protein</topology>
    </subcellularLocation>
</comment>
<keyword evidence="3" id="KW-1003">Cell membrane</keyword>
<evidence type="ECO:0000256" key="9">
    <source>
        <dbReference type="SAM" id="Phobius"/>
    </source>
</evidence>
<dbReference type="Proteomes" id="UP000807825">
    <property type="component" value="Unassembled WGS sequence"/>
</dbReference>
<dbReference type="EMBL" id="JACRDE010000646">
    <property type="protein sequence ID" value="MBI5252750.1"/>
    <property type="molecule type" value="Genomic_DNA"/>
</dbReference>
<dbReference type="AlphaFoldDB" id="A0A9D6Z673"/>
<evidence type="ECO:0000313" key="11">
    <source>
        <dbReference type="EMBL" id="MBI5252750.1"/>
    </source>
</evidence>
<protein>
    <submittedName>
        <fullName evidence="11">TRAP transporter small permease subunit</fullName>
    </submittedName>
</protein>
<dbReference type="Pfam" id="PF04290">
    <property type="entry name" value="DctQ"/>
    <property type="match status" value="1"/>
</dbReference>
<feature type="transmembrane region" description="Helical" evidence="9">
    <location>
        <begin position="46"/>
        <end position="68"/>
    </location>
</feature>
<keyword evidence="4" id="KW-0997">Cell inner membrane</keyword>
<accession>A0A9D6Z673</accession>
<feature type="domain" description="Tripartite ATP-independent periplasmic transporters DctQ component" evidence="10">
    <location>
        <begin position="26"/>
        <end position="158"/>
    </location>
</feature>
<comment type="caution">
    <text evidence="11">The sequence shown here is derived from an EMBL/GenBank/DDBJ whole genome shotgun (WGS) entry which is preliminary data.</text>
</comment>
<dbReference type="InterPro" id="IPR055348">
    <property type="entry name" value="DctQ"/>
</dbReference>
<evidence type="ECO:0000256" key="2">
    <source>
        <dbReference type="ARBA" id="ARBA00022448"/>
    </source>
</evidence>
<feature type="transmembrane region" description="Helical" evidence="9">
    <location>
        <begin position="88"/>
        <end position="113"/>
    </location>
</feature>
<sequence length="166" mass="19345">MKKFVRAVDAFNEFFGRYVALLILPLVFVVCYEVVARKLFRSPTIWAFEVTVWLYGAHFLLGAAYTYLHDRHVRIDILSQKLPSRVQVWLSIITFVFIFVPFVGCLSYAAVMYAAHSWAGWEHSWSAWKPPLYLYKTVMPVGLILLFVQGLAKFVRDIYRLKGEEI</sequence>
<evidence type="ECO:0000313" key="12">
    <source>
        <dbReference type="Proteomes" id="UP000807825"/>
    </source>
</evidence>
<evidence type="ECO:0000256" key="6">
    <source>
        <dbReference type="ARBA" id="ARBA00022989"/>
    </source>
</evidence>
<keyword evidence="6 9" id="KW-1133">Transmembrane helix</keyword>
<evidence type="ECO:0000256" key="8">
    <source>
        <dbReference type="ARBA" id="ARBA00038436"/>
    </source>
</evidence>
<evidence type="ECO:0000256" key="3">
    <source>
        <dbReference type="ARBA" id="ARBA00022475"/>
    </source>
</evidence>
<evidence type="ECO:0000256" key="7">
    <source>
        <dbReference type="ARBA" id="ARBA00023136"/>
    </source>
</evidence>
<keyword evidence="7 9" id="KW-0472">Membrane</keyword>
<dbReference type="PANTHER" id="PTHR35011:SF4">
    <property type="entry name" value="SLL1102 PROTEIN"/>
    <property type="match status" value="1"/>
</dbReference>
<gene>
    <name evidence="11" type="ORF">HY912_24910</name>
</gene>
<evidence type="ECO:0000256" key="5">
    <source>
        <dbReference type="ARBA" id="ARBA00022692"/>
    </source>
</evidence>
<evidence type="ECO:0000256" key="4">
    <source>
        <dbReference type="ARBA" id="ARBA00022519"/>
    </source>
</evidence>
<organism evidence="11 12">
    <name type="scientific">Desulfomonile tiedjei</name>
    <dbReference type="NCBI Taxonomy" id="2358"/>
    <lineage>
        <taxon>Bacteria</taxon>
        <taxon>Pseudomonadati</taxon>
        <taxon>Thermodesulfobacteriota</taxon>
        <taxon>Desulfomonilia</taxon>
        <taxon>Desulfomonilales</taxon>
        <taxon>Desulfomonilaceae</taxon>
        <taxon>Desulfomonile</taxon>
    </lineage>
</organism>
<dbReference type="PANTHER" id="PTHR35011">
    <property type="entry name" value="2,3-DIKETO-L-GULONATE TRAP TRANSPORTER SMALL PERMEASE PROTEIN YIAM"/>
    <property type="match status" value="1"/>
</dbReference>
<keyword evidence="5 9" id="KW-0812">Transmembrane</keyword>
<evidence type="ECO:0000259" key="10">
    <source>
        <dbReference type="Pfam" id="PF04290"/>
    </source>
</evidence>
<feature type="transmembrane region" description="Helical" evidence="9">
    <location>
        <begin position="133"/>
        <end position="152"/>
    </location>
</feature>
<reference evidence="11" key="1">
    <citation type="submission" date="2020-07" db="EMBL/GenBank/DDBJ databases">
        <title>Huge and variable diversity of episymbiotic CPR bacteria and DPANN archaea in groundwater ecosystems.</title>
        <authorList>
            <person name="He C.Y."/>
            <person name="Keren R."/>
            <person name="Whittaker M."/>
            <person name="Farag I.F."/>
            <person name="Doudna J."/>
            <person name="Cate J.H.D."/>
            <person name="Banfield J.F."/>
        </authorList>
    </citation>
    <scope>NUCLEOTIDE SEQUENCE</scope>
    <source>
        <strain evidence="11">NC_groundwater_1664_Pr3_B-0.1um_52_9</strain>
    </source>
</reference>
<evidence type="ECO:0000256" key="1">
    <source>
        <dbReference type="ARBA" id="ARBA00004429"/>
    </source>
</evidence>
<proteinExistence type="inferred from homology"/>
<name>A0A9D6Z673_9BACT</name>
<keyword evidence="2" id="KW-0813">Transport</keyword>
<comment type="similarity">
    <text evidence="8">Belongs to the TRAP transporter small permease family.</text>
</comment>